<name>A0A178TLY9_9BACL</name>
<gene>
    <name evidence="1" type="ORF">TAF16_0334</name>
</gene>
<sequence>MEHVRNYRIYSPARFVKRLGEYITKCKHFLCIFIQPF</sequence>
<dbReference type="Proteomes" id="UP000078336">
    <property type="component" value="Unassembled WGS sequence"/>
</dbReference>
<keyword evidence="2" id="KW-1185">Reference proteome</keyword>
<protein>
    <submittedName>
        <fullName evidence="1">Uncharacterized protein</fullName>
    </submittedName>
</protein>
<reference evidence="1 2" key="1">
    <citation type="submission" date="2016-03" db="EMBL/GenBank/DDBJ databases">
        <title>Spore heat resistance.</title>
        <authorList>
            <person name="Boekhorst J."/>
            <person name="Berendsen E.M."/>
            <person name="Wells-Bennik M.H."/>
            <person name="Kuipers O.P."/>
        </authorList>
    </citation>
    <scope>NUCLEOTIDE SEQUENCE [LARGE SCALE GENOMIC DNA]</scope>
    <source>
        <strain evidence="1 2">AF16</strain>
    </source>
</reference>
<proteinExistence type="predicted"/>
<dbReference type="PATRIC" id="fig|33934.6.peg.1912"/>
<evidence type="ECO:0000313" key="2">
    <source>
        <dbReference type="Proteomes" id="UP000078336"/>
    </source>
</evidence>
<dbReference type="AlphaFoldDB" id="A0A178TLY9"/>
<comment type="caution">
    <text evidence="1">The sequence shown here is derived from an EMBL/GenBank/DDBJ whole genome shotgun (WGS) entry which is preliminary data.</text>
</comment>
<evidence type="ECO:0000313" key="1">
    <source>
        <dbReference type="EMBL" id="OAO82390.1"/>
    </source>
</evidence>
<organism evidence="1 2">
    <name type="scientific">Anoxybacillus flavithermus</name>
    <dbReference type="NCBI Taxonomy" id="33934"/>
    <lineage>
        <taxon>Bacteria</taxon>
        <taxon>Bacillati</taxon>
        <taxon>Bacillota</taxon>
        <taxon>Bacilli</taxon>
        <taxon>Bacillales</taxon>
        <taxon>Anoxybacillaceae</taxon>
        <taxon>Anoxybacillus</taxon>
    </lineage>
</organism>
<dbReference type="EMBL" id="LUCQ01000025">
    <property type="protein sequence ID" value="OAO82390.1"/>
    <property type="molecule type" value="Genomic_DNA"/>
</dbReference>
<accession>A0A178TLY9</accession>